<dbReference type="Gene3D" id="2.40.50.100">
    <property type="match status" value="1"/>
</dbReference>
<proteinExistence type="predicted"/>
<keyword evidence="1" id="KW-0812">Transmembrane</keyword>
<keyword evidence="3" id="KW-1185">Reference proteome</keyword>
<evidence type="ECO:0000313" key="3">
    <source>
        <dbReference type="Proteomes" id="UP000599688"/>
    </source>
</evidence>
<keyword evidence="1" id="KW-0472">Membrane</keyword>
<dbReference type="Gene3D" id="2.40.420.20">
    <property type="match status" value="1"/>
</dbReference>
<dbReference type="AlphaFoldDB" id="A0A917E893"/>
<evidence type="ECO:0000256" key="1">
    <source>
        <dbReference type="SAM" id="Phobius"/>
    </source>
</evidence>
<protein>
    <submittedName>
        <fullName evidence="2">Hemolysin D</fullName>
    </submittedName>
</protein>
<keyword evidence="1" id="KW-1133">Transmembrane helix</keyword>
<dbReference type="GO" id="GO:1990281">
    <property type="term" value="C:efflux pump complex"/>
    <property type="evidence" value="ECO:0007669"/>
    <property type="project" value="TreeGrafter"/>
</dbReference>
<dbReference type="PANTHER" id="PTHR30469">
    <property type="entry name" value="MULTIDRUG RESISTANCE PROTEIN MDTA"/>
    <property type="match status" value="1"/>
</dbReference>
<accession>A0A917E893</accession>
<gene>
    <name evidence="2" type="primary">cmeA</name>
    <name evidence="2" type="ORF">GCM10010831_08170</name>
</gene>
<reference evidence="2 3" key="1">
    <citation type="journal article" date="2014" name="Int. J. Syst. Evol. Microbiol.">
        <title>Complete genome sequence of Corynebacterium casei LMG S-19264T (=DSM 44701T), isolated from a smear-ripened cheese.</title>
        <authorList>
            <consortium name="US DOE Joint Genome Institute (JGI-PGF)"/>
            <person name="Walter F."/>
            <person name="Albersmeier A."/>
            <person name="Kalinowski J."/>
            <person name="Ruckert C."/>
        </authorList>
    </citation>
    <scope>NUCLEOTIDE SEQUENCE [LARGE SCALE GENOMIC DNA]</scope>
    <source>
        <strain evidence="2 3">CGMCC 1.12925</strain>
    </source>
</reference>
<evidence type="ECO:0000313" key="2">
    <source>
        <dbReference type="EMBL" id="GGE08961.1"/>
    </source>
</evidence>
<dbReference type="GO" id="GO:0015562">
    <property type="term" value="F:efflux transmembrane transporter activity"/>
    <property type="evidence" value="ECO:0007669"/>
    <property type="project" value="TreeGrafter"/>
</dbReference>
<dbReference type="RefSeq" id="WP_188405530.1">
    <property type="nucleotide sequence ID" value="NZ_BMGL01000004.1"/>
</dbReference>
<feature type="transmembrane region" description="Helical" evidence="1">
    <location>
        <begin position="6"/>
        <end position="25"/>
    </location>
</feature>
<organism evidence="2 3">
    <name type="scientific">Psychroflexus salis</name>
    <dbReference type="NCBI Taxonomy" id="1526574"/>
    <lineage>
        <taxon>Bacteria</taxon>
        <taxon>Pseudomonadati</taxon>
        <taxon>Bacteroidota</taxon>
        <taxon>Flavobacteriia</taxon>
        <taxon>Flavobacteriales</taxon>
        <taxon>Flavobacteriaceae</taxon>
        <taxon>Psychroflexus</taxon>
    </lineage>
</organism>
<dbReference type="SUPFAM" id="SSF111369">
    <property type="entry name" value="HlyD-like secretion proteins"/>
    <property type="match status" value="1"/>
</dbReference>
<comment type="caution">
    <text evidence="2">The sequence shown here is derived from an EMBL/GenBank/DDBJ whole genome shotgun (WGS) entry which is preliminary data.</text>
</comment>
<dbReference type="EMBL" id="BMGL01000004">
    <property type="protein sequence ID" value="GGE08961.1"/>
    <property type="molecule type" value="Genomic_DNA"/>
</dbReference>
<name>A0A917E893_9FLAO</name>
<sequence length="369" mass="41264">MRKIILAILGLIIIVISIFGAIYLVKSNKKEVAVKKDIAKPISVKEVQNADILVEIQTNGNLTALNKFEIFSEVQGVFTPAKKLFRPGQAYQANEVLVNINDEEFLASLKSTKSEFINLLVSIMPDIRLDYAEQYETWQTYLNSLSVHKNLPQLPEIKDEAFKYFINGRGILTSFYNIKNLEVRLAKFTIRAPFKGVLTETDITSGTLIRPGQRLGEFIDPSVMELEIALQKNFINFIQVGDTVSLNSIDDTPTAKGVISRINSQVDPNSQTIQVFVNVENKNLNEGMYLEANIKGQTIKNAFQLNRSLLNNNNEVFVVKDSVLALKKVKPLHYSTNTAIVKGLENGDVIMTSNLSSAYSGMLVKLNKN</sequence>
<dbReference type="Gene3D" id="1.10.287.470">
    <property type="entry name" value="Helix hairpin bin"/>
    <property type="match status" value="1"/>
</dbReference>
<dbReference type="Gene3D" id="2.40.30.170">
    <property type="match status" value="1"/>
</dbReference>
<dbReference type="Proteomes" id="UP000599688">
    <property type="component" value="Unassembled WGS sequence"/>
</dbReference>